<evidence type="ECO:0000259" key="2">
    <source>
        <dbReference type="Pfam" id="PF22936"/>
    </source>
</evidence>
<dbReference type="EMBL" id="JAINDJ010000007">
    <property type="protein sequence ID" value="KAG9442201.1"/>
    <property type="molecule type" value="Genomic_DNA"/>
</dbReference>
<accession>A0AAV7E334</accession>
<dbReference type="InterPro" id="IPR054722">
    <property type="entry name" value="PolX-like_BBD"/>
</dbReference>
<comment type="caution">
    <text evidence="3">The sequence shown here is derived from an EMBL/GenBank/DDBJ whole genome shotgun (WGS) entry which is preliminary data.</text>
</comment>
<evidence type="ECO:0008006" key="5">
    <source>
        <dbReference type="Google" id="ProtNLM"/>
    </source>
</evidence>
<proteinExistence type="predicted"/>
<evidence type="ECO:0000313" key="4">
    <source>
        <dbReference type="Proteomes" id="UP000825729"/>
    </source>
</evidence>
<gene>
    <name evidence="3" type="ORF">H6P81_018055</name>
</gene>
<sequence length="234" mass="26207">MTGSTEFLTNLQKEYGGQVTFGDGVKGSVVGKGDLNVQGLPKLKNVLLVDRLKANLISISQLCDQNLHVKFTKDGCQVIDDKHISILEGTRTDDNCYKLLLSHQCQYTIENTSQLWHKRLGHIHARGLHKLVKYGAVRGLPTLKGTVETVCKGYIEVSYTETQESASDKEIAPSIRVQKNHPADAIIGNVNEGMNIRGKKKNSRDMVKFVRHTSLVEPRKVEEALKDELWIRVM</sequence>
<dbReference type="AlphaFoldDB" id="A0AAV7E334"/>
<dbReference type="Proteomes" id="UP000825729">
    <property type="component" value="Unassembled WGS sequence"/>
</dbReference>
<dbReference type="Pfam" id="PF13976">
    <property type="entry name" value="gag_pre-integrs"/>
    <property type="match status" value="1"/>
</dbReference>
<feature type="domain" description="Retrovirus-related Pol polyprotein from transposon TNT 1-94-like beta-barrel" evidence="2">
    <location>
        <begin position="1"/>
        <end position="66"/>
    </location>
</feature>
<keyword evidence="4" id="KW-1185">Reference proteome</keyword>
<feature type="domain" description="GAG-pre-integrase" evidence="1">
    <location>
        <begin position="105"/>
        <end position="152"/>
    </location>
</feature>
<dbReference type="InterPro" id="IPR025724">
    <property type="entry name" value="GAG-pre-integrase_dom"/>
</dbReference>
<protein>
    <recommendedName>
        <fullName evidence="5">GAG-pre-integrase domain-containing protein</fullName>
    </recommendedName>
</protein>
<organism evidence="3 4">
    <name type="scientific">Aristolochia fimbriata</name>
    <name type="common">White veined hardy Dutchman's pipe vine</name>
    <dbReference type="NCBI Taxonomy" id="158543"/>
    <lineage>
        <taxon>Eukaryota</taxon>
        <taxon>Viridiplantae</taxon>
        <taxon>Streptophyta</taxon>
        <taxon>Embryophyta</taxon>
        <taxon>Tracheophyta</taxon>
        <taxon>Spermatophyta</taxon>
        <taxon>Magnoliopsida</taxon>
        <taxon>Magnoliidae</taxon>
        <taxon>Piperales</taxon>
        <taxon>Aristolochiaceae</taxon>
        <taxon>Aristolochia</taxon>
    </lineage>
</organism>
<evidence type="ECO:0000259" key="1">
    <source>
        <dbReference type="Pfam" id="PF13976"/>
    </source>
</evidence>
<evidence type="ECO:0000313" key="3">
    <source>
        <dbReference type="EMBL" id="KAG9442201.1"/>
    </source>
</evidence>
<reference evidence="3 4" key="1">
    <citation type="submission" date="2021-07" db="EMBL/GenBank/DDBJ databases">
        <title>The Aristolochia fimbriata genome: insights into angiosperm evolution, floral development and chemical biosynthesis.</title>
        <authorList>
            <person name="Jiao Y."/>
        </authorList>
    </citation>
    <scope>NUCLEOTIDE SEQUENCE [LARGE SCALE GENOMIC DNA]</scope>
    <source>
        <strain evidence="3">IBCAS-2021</strain>
        <tissue evidence="3">Leaf</tissue>
    </source>
</reference>
<dbReference type="Pfam" id="PF22936">
    <property type="entry name" value="Pol_BBD"/>
    <property type="match status" value="1"/>
</dbReference>
<name>A0AAV7E334_ARIFI</name>